<sequence>MSNQDYTSAVETARAYYNSEDADTFYFTIWGGEDLHIGMYESEDEPIFDASVRTVHRMADKVEQTIGENTRVCDIGGGYGGTARHLVKRFNCHVDVLNLSEVENERDRQMNKEQGLDHKIDVYDGSFDGTPFETESFDLVWCQDSILHADDRAAVLKEVDRILKPGGEFIFTDPMQTDNVPEGVLDPILARIHLPSLGSVTFYQETAGKLGWEDLGFEDHTGQLPRHYGRVLEELERREDELKGKVSDEYIANMKKGLRHWVDGGNSGYLNWGILHFRKPQG</sequence>
<dbReference type="InterPro" id="IPR013216">
    <property type="entry name" value="Methyltransf_11"/>
</dbReference>
<dbReference type="FunFam" id="3.40.50.150:FF:000461">
    <property type="entry name" value="Sarcosine/dimethylglycine N-methyltransferase"/>
    <property type="match status" value="1"/>
</dbReference>
<evidence type="ECO:0000313" key="6">
    <source>
        <dbReference type="EMBL" id="SCX77916.1"/>
    </source>
</evidence>
<dbReference type="EMBL" id="FMUN01000001">
    <property type="protein sequence ID" value="SCX77916.1"/>
    <property type="molecule type" value="Genomic_DNA"/>
</dbReference>
<dbReference type="PANTHER" id="PTHR44068:SF11">
    <property type="entry name" value="GERANYL DIPHOSPHATE 2-C-METHYLTRANSFERASE"/>
    <property type="match status" value="1"/>
</dbReference>
<dbReference type="SUPFAM" id="SSF53335">
    <property type="entry name" value="S-adenosyl-L-methionine-dependent methyltransferases"/>
    <property type="match status" value="1"/>
</dbReference>
<dbReference type="OrthoDB" id="529208at2"/>
<keyword evidence="7" id="KW-1185">Reference proteome</keyword>
<accession>A0A0P9E9P2</accession>
<reference evidence="7" key="1">
    <citation type="submission" date="2016-10" db="EMBL/GenBank/DDBJ databases">
        <authorList>
            <person name="Varghese N."/>
        </authorList>
    </citation>
    <scope>NUCLEOTIDE SEQUENCE [LARGE SCALE GENOMIC DNA]</scope>
    <source>
        <strain evidence="7">HL 19</strain>
    </source>
</reference>
<dbReference type="Pfam" id="PF08241">
    <property type="entry name" value="Methyltransf_11"/>
    <property type="match status" value="1"/>
</dbReference>
<evidence type="ECO:0000256" key="4">
    <source>
        <dbReference type="ARBA" id="ARBA00060542"/>
    </source>
</evidence>
<dbReference type="Gene3D" id="3.40.50.150">
    <property type="entry name" value="Vaccinia Virus protein VP39"/>
    <property type="match status" value="1"/>
</dbReference>
<dbReference type="GO" id="GO:0052729">
    <property type="term" value="F:dimethylglycine N-methyltransferase activity"/>
    <property type="evidence" value="ECO:0007669"/>
    <property type="project" value="UniProtKB-ARBA"/>
</dbReference>
<keyword evidence="2 6" id="KW-0808">Transferase</keyword>
<protein>
    <submittedName>
        <fullName evidence="6">Sarcosine/dimethylglycine N-methyltransferase</fullName>
    </submittedName>
</protein>
<keyword evidence="3" id="KW-0949">S-adenosyl-L-methionine</keyword>
<dbReference type="GO" id="GO:0032259">
    <property type="term" value="P:methylation"/>
    <property type="evidence" value="ECO:0007669"/>
    <property type="project" value="UniProtKB-KW"/>
</dbReference>
<gene>
    <name evidence="6" type="ORF">SAMN05661077_0387</name>
</gene>
<dbReference type="InterPro" id="IPR029063">
    <property type="entry name" value="SAM-dependent_MTases_sf"/>
</dbReference>
<evidence type="ECO:0000256" key="1">
    <source>
        <dbReference type="ARBA" id="ARBA00022603"/>
    </source>
</evidence>
<organism evidence="6 7">
    <name type="scientific">Thiohalorhabdus denitrificans</name>
    <dbReference type="NCBI Taxonomy" id="381306"/>
    <lineage>
        <taxon>Bacteria</taxon>
        <taxon>Pseudomonadati</taxon>
        <taxon>Pseudomonadota</taxon>
        <taxon>Gammaproteobacteria</taxon>
        <taxon>Thiohalorhabdales</taxon>
        <taxon>Thiohalorhabdaceae</taxon>
        <taxon>Thiohalorhabdus</taxon>
    </lineage>
</organism>
<dbReference type="InterPro" id="IPR050447">
    <property type="entry name" value="Erg6_SMT_methyltransf"/>
</dbReference>
<dbReference type="RefSeq" id="WP_054966920.1">
    <property type="nucleotide sequence ID" value="NZ_FMUN01000001.1"/>
</dbReference>
<dbReference type="PANTHER" id="PTHR44068">
    <property type="entry name" value="ZGC:194242"/>
    <property type="match status" value="1"/>
</dbReference>
<dbReference type="PATRIC" id="fig|381306.5.peg.1621"/>
<evidence type="ECO:0000256" key="2">
    <source>
        <dbReference type="ARBA" id="ARBA00022679"/>
    </source>
</evidence>
<comment type="pathway">
    <text evidence="4">Amine and polyamine biosynthesis; betaine biosynthesis via glycine pathway; betaine from glycine: step 3/3.</text>
</comment>
<dbReference type="Proteomes" id="UP000183104">
    <property type="component" value="Unassembled WGS sequence"/>
</dbReference>
<name>A0A0P9E9P2_9GAMM</name>
<evidence type="ECO:0000256" key="3">
    <source>
        <dbReference type="ARBA" id="ARBA00022691"/>
    </source>
</evidence>
<dbReference type="CDD" id="cd02440">
    <property type="entry name" value="AdoMet_MTases"/>
    <property type="match status" value="1"/>
</dbReference>
<proteinExistence type="predicted"/>
<dbReference type="AlphaFoldDB" id="A0A0P9E9P2"/>
<dbReference type="STRING" id="381306.AN478_12345"/>
<feature type="domain" description="Methyltransferase type 11" evidence="5">
    <location>
        <begin position="74"/>
        <end position="171"/>
    </location>
</feature>
<keyword evidence="1 6" id="KW-0489">Methyltransferase</keyword>
<dbReference type="GO" id="GO:0019286">
    <property type="term" value="P:glycine betaine biosynthetic process from glycine"/>
    <property type="evidence" value="ECO:0007669"/>
    <property type="project" value="UniProtKB-ARBA"/>
</dbReference>
<evidence type="ECO:0000313" key="7">
    <source>
        <dbReference type="Proteomes" id="UP000183104"/>
    </source>
</evidence>
<evidence type="ECO:0000259" key="5">
    <source>
        <dbReference type="Pfam" id="PF08241"/>
    </source>
</evidence>